<feature type="compositionally biased region" description="Polar residues" evidence="1">
    <location>
        <begin position="130"/>
        <end position="142"/>
    </location>
</feature>
<dbReference type="Proteomes" id="UP000799428">
    <property type="component" value="Unassembled WGS sequence"/>
</dbReference>
<organism evidence="2 3">
    <name type="scientific">Pleomassaria siparia CBS 279.74</name>
    <dbReference type="NCBI Taxonomy" id="1314801"/>
    <lineage>
        <taxon>Eukaryota</taxon>
        <taxon>Fungi</taxon>
        <taxon>Dikarya</taxon>
        <taxon>Ascomycota</taxon>
        <taxon>Pezizomycotina</taxon>
        <taxon>Dothideomycetes</taxon>
        <taxon>Pleosporomycetidae</taxon>
        <taxon>Pleosporales</taxon>
        <taxon>Pleomassariaceae</taxon>
        <taxon>Pleomassaria</taxon>
    </lineage>
</organism>
<reference evidence="2" key="1">
    <citation type="journal article" date="2020" name="Stud. Mycol.">
        <title>101 Dothideomycetes genomes: a test case for predicting lifestyles and emergence of pathogens.</title>
        <authorList>
            <person name="Haridas S."/>
            <person name="Albert R."/>
            <person name="Binder M."/>
            <person name="Bloem J."/>
            <person name="Labutti K."/>
            <person name="Salamov A."/>
            <person name="Andreopoulos B."/>
            <person name="Baker S."/>
            <person name="Barry K."/>
            <person name="Bills G."/>
            <person name="Bluhm B."/>
            <person name="Cannon C."/>
            <person name="Castanera R."/>
            <person name="Culley D."/>
            <person name="Daum C."/>
            <person name="Ezra D."/>
            <person name="Gonzalez J."/>
            <person name="Henrissat B."/>
            <person name="Kuo A."/>
            <person name="Liang C."/>
            <person name="Lipzen A."/>
            <person name="Lutzoni F."/>
            <person name="Magnuson J."/>
            <person name="Mondo S."/>
            <person name="Nolan M."/>
            <person name="Ohm R."/>
            <person name="Pangilinan J."/>
            <person name="Park H.-J."/>
            <person name="Ramirez L."/>
            <person name="Alfaro M."/>
            <person name="Sun H."/>
            <person name="Tritt A."/>
            <person name="Yoshinaga Y."/>
            <person name="Zwiers L.-H."/>
            <person name="Turgeon B."/>
            <person name="Goodwin S."/>
            <person name="Spatafora J."/>
            <person name="Crous P."/>
            <person name="Grigoriev I."/>
        </authorList>
    </citation>
    <scope>NUCLEOTIDE SEQUENCE</scope>
    <source>
        <strain evidence="2">CBS 279.74</strain>
    </source>
</reference>
<proteinExistence type="predicted"/>
<accession>A0A6G1KLQ9</accession>
<feature type="region of interest" description="Disordered" evidence="1">
    <location>
        <begin position="94"/>
        <end position="157"/>
    </location>
</feature>
<name>A0A6G1KLQ9_9PLEO</name>
<sequence>MTMLRTLKQKATWNRKKTPPQETAYHTDPVNRPILSLPISTISPPPTPSARPYRIPYTIPYPTTAENKPFIPEKKTPTLSRRISVYFKKDTTPQSSVLVSSMPPTPPDSTESSPALSGNPFSPPQKHHFSPQQTTHGSSRPQQKPRPLSLAVTTYSDSSSLSPNLHSNFNSYSHSPLSPIFGLQTPLSPAFSVQSNISLISRSSSTYRPASITKGNTKKKTPIKAKTFRQASGGLLSVSSFSNGRGGAAQDSSSKRARRLYLNSKYKALQSEAI</sequence>
<protein>
    <submittedName>
        <fullName evidence="2">Uncharacterized protein</fullName>
    </submittedName>
</protein>
<feature type="region of interest" description="Disordered" evidence="1">
    <location>
        <begin position="1"/>
        <end position="55"/>
    </location>
</feature>
<gene>
    <name evidence="2" type="ORF">K504DRAFT_488098</name>
</gene>
<evidence type="ECO:0000256" key="1">
    <source>
        <dbReference type="SAM" id="MobiDB-lite"/>
    </source>
</evidence>
<evidence type="ECO:0000313" key="2">
    <source>
        <dbReference type="EMBL" id="KAF2713774.1"/>
    </source>
</evidence>
<dbReference type="AlphaFoldDB" id="A0A6G1KLQ9"/>
<dbReference type="EMBL" id="MU005765">
    <property type="protein sequence ID" value="KAF2713774.1"/>
    <property type="molecule type" value="Genomic_DNA"/>
</dbReference>
<feature type="compositionally biased region" description="Low complexity" evidence="1">
    <location>
        <begin position="33"/>
        <end position="42"/>
    </location>
</feature>
<evidence type="ECO:0000313" key="3">
    <source>
        <dbReference type="Proteomes" id="UP000799428"/>
    </source>
</evidence>
<keyword evidence="3" id="KW-1185">Reference proteome</keyword>